<sequence>MTSIAIPELSLVVLIGVSGSGKSTFAAQHFGRFEVISSDFCRGLVSDDENNQSASADAFDVLGRIAAKRLDRGLLTVVDATSVTRDARKQLVDLARAHDVLPVAIVLDVPVGIAVQRNASRPERDFGARVVQRHHDQLRRSLKSLGREGFRKVHVLHGVDEIDSASILREKLLNDLRDQHGPFDVIGDVHGCLTELVALLQRLGYEIQRDAQGRAVDATHPQSRRVVFVGDLVDRGPDSPGVLRLAMGMTASGHALAVPGNHEHKLVRALDGAKVTASHGLETTLAQLQRESEQFRAQVREWCYGLVSHLVLDDGRLVVAHAGLKEVYHGRTSGRVRSFALYGDTTGETDEFGLPVRYPWAADYRGSAMVLYGHTPTVEPEWINNTMCLDTGCVFGGHLTALRYPEKQVVQVAAEKMWYRPAKPFGGSADSGQTRNSERAAEDLDVTDVLGRRTIATADHGRISIRAENAAGALEVMSRFALHPRWMRYLPPTMAPVATSARADFLEHPDEAFAYFAGENVREVVCEEKHMGSRAVLLACRDAGVAEREFAADGGATGAIFTRTGRGFLAPELTEALLDRVRTAVERTAMWDELGSDWVLLDAELLPWSLKAERLLREQYAAVGAAARASLPAAHEALERAGERGLDVADLLHRTTEREYNAAAFTDVYRRYCWDVEGLSGVQVAPFMILAGHGRTFHTKPHMWHLELIDRLVAADPATFRATRRLPVDTTSTESTNAGVSWWEEITAAGGEGMVVKPSAAHVLNGKRLVQPGLKVRGPDYLRIIYGPDYTLPQHLRRLRDRNLGHKRSLALREYALGVEALERSARGEPLWRVHEAVFAVLALESEPVDPRL</sequence>
<dbReference type="Gene3D" id="3.40.50.300">
    <property type="entry name" value="P-loop containing nucleotide triphosphate hydrolases"/>
    <property type="match status" value="1"/>
</dbReference>
<dbReference type="PANTHER" id="PTHR42850">
    <property type="entry name" value="METALLOPHOSPHOESTERASE"/>
    <property type="match status" value="1"/>
</dbReference>
<dbReference type="RefSeq" id="WP_145229071.1">
    <property type="nucleotide sequence ID" value="NZ_VIVQ01000002.1"/>
</dbReference>
<gene>
    <name evidence="3" type="ORF">BKA23_2604</name>
</gene>
<dbReference type="SUPFAM" id="SSF52540">
    <property type="entry name" value="P-loop containing nucleoside triphosphate hydrolases"/>
    <property type="match status" value="1"/>
</dbReference>
<keyword evidence="4" id="KW-1185">Reference proteome</keyword>
<feature type="domain" description="Polynucleotide kinase-phosphatase ligase" evidence="2">
    <location>
        <begin position="473"/>
        <end position="848"/>
    </location>
</feature>
<dbReference type="Gene3D" id="3.60.21.10">
    <property type="match status" value="1"/>
</dbReference>
<dbReference type="Gene3D" id="3.30.470.30">
    <property type="entry name" value="DNA ligase/mRNA capping enzyme"/>
    <property type="match status" value="2"/>
</dbReference>
<dbReference type="CDD" id="cd07423">
    <property type="entry name" value="MPP_Prp_like"/>
    <property type="match status" value="1"/>
</dbReference>
<dbReference type="InterPro" id="IPR024028">
    <property type="entry name" value="PNKP_bac"/>
</dbReference>
<dbReference type="Proteomes" id="UP000318297">
    <property type="component" value="Unassembled WGS sequence"/>
</dbReference>
<dbReference type="Pfam" id="PF00149">
    <property type="entry name" value="Metallophos"/>
    <property type="match status" value="1"/>
</dbReference>
<name>A0A561E3S8_9MICO</name>
<evidence type="ECO:0000313" key="3">
    <source>
        <dbReference type="EMBL" id="TWE10250.1"/>
    </source>
</evidence>
<dbReference type="InterPro" id="IPR004843">
    <property type="entry name" value="Calcineurin-like_PHP"/>
</dbReference>
<proteinExistence type="predicted"/>
<dbReference type="PANTHER" id="PTHR42850:SF7">
    <property type="entry name" value="BIS(5'-NUCLEOSYL)-TETRAPHOSPHATASE PRPE [ASYMMETRICAL]"/>
    <property type="match status" value="1"/>
</dbReference>
<keyword evidence="3" id="KW-0418">Kinase</keyword>
<dbReference type="AlphaFoldDB" id="A0A561E3S8"/>
<reference evidence="3 4" key="1">
    <citation type="submission" date="2019-06" db="EMBL/GenBank/DDBJ databases">
        <title>Sequencing the genomes of 1000 actinobacteria strains.</title>
        <authorList>
            <person name="Klenk H.-P."/>
        </authorList>
    </citation>
    <scope>NUCLEOTIDE SEQUENCE [LARGE SCALE GENOMIC DNA]</scope>
    <source>
        <strain evidence="3 4">DSM 19560</strain>
    </source>
</reference>
<evidence type="ECO:0000259" key="1">
    <source>
        <dbReference type="Pfam" id="PF00149"/>
    </source>
</evidence>
<dbReference type="EMBL" id="VIVQ01000002">
    <property type="protein sequence ID" value="TWE10250.1"/>
    <property type="molecule type" value="Genomic_DNA"/>
</dbReference>
<dbReference type="InterPro" id="IPR029052">
    <property type="entry name" value="Metallo-depent_PP-like"/>
</dbReference>
<dbReference type="OrthoDB" id="9807890at2"/>
<dbReference type="Pfam" id="PF16542">
    <property type="entry name" value="PNKP_ligase"/>
    <property type="match status" value="1"/>
</dbReference>
<dbReference type="SUPFAM" id="SSF56300">
    <property type="entry name" value="Metallo-dependent phosphatases"/>
    <property type="match status" value="1"/>
</dbReference>
<dbReference type="GO" id="GO:0016791">
    <property type="term" value="F:phosphatase activity"/>
    <property type="evidence" value="ECO:0007669"/>
    <property type="project" value="TreeGrafter"/>
</dbReference>
<dbReference type="InterPro" id="IPR041780">
    <property type="entry name" value="MPP_PrpE-like"/>
</dbReference>
<dbReference type="NCBIfam" id="TIGR04075">
    <property type="entry name" value="bacter_Pnkp"/>
    <property type="match status" value="1"/>
</dbReference>
<dbReference type="InterPro" id="IPR032380">
    <property type="entry name" value="PNKP_ligase_dom"/>
</dbReference>
<protein>
    <submittedName>
        <fullName evidence="3">Polynucleotide kinase-phosphatase</fullName>
    </submittedName>
</protein>
<dbReference type="InterPro" id="IPR027417">
    <property type="entry name" value="P-loop_NTPase"/>
</dbReference>
<dbReference type="GO" id="GO:0005737">
    <property type="term" value="C:cytoplasm"/>
    <property type="evidence" value="ECO:0007669"/>
    <property type="project" value="TreeGrafter"/>
</dbReference>
<accession>A0A561E3S8</accession>
<organism evidence="3 4">
    <name type="scientific">Rudaeicoccus suwonensis</name>
    <dbReference type="NCBI Taxonomy" id="657409"/>
    <lineage>
        <taxon>Bacteria</taxon>
        <taxon>Bacillati</taxon>
        <taxon>Actinomycetota</taxon>
        <taxon>Actinomycetes</taxon>
        <taxon>Micrococcales</taxon>
        <taxon>Dermacoccaceae</taxon>
        <taxon>Rudaeicoccus</taxon>
    </lineage>
</organism>
<dbReference type="Pfam" id="PF13671">
    <property type="entry name" value="AAA_33"/>
    <property type="match status" value="1"/>
</dbReference>
<keyword evidence="3" id="KW-0808">Transferase</keyword>
<feature type="domain" description="Calcineurin-like phosphoesterase" evidence="1">
    <location>
        <begin position="182"/>
        <end position="376"/>
    </location>
</feature>
<dbReference type="InterPro" id="IPR050126">
    <property type="entry name" value="Ap4A_hydrolase"/>
</dbReference>
<dbReference type="SUPFAM" id="SSF56091">
    <property type="entry name" value="DNA ligase/mRNA capping enzyme, catalytic domain"/>
    <property type="match status" value="1"/>
</dbReference>
<evidence type="ECO:0000259" key="2">
    <source>
        <dbReference type="Pfam" id="PF16542"/>
    </source>
</evidence>
<comment type="caution">
    <text evidence="3">The sequence shown here is derived from an EMBL/GenBank/DDBJ whole genome shotgun (WGS) entry which is preliminary data.</text>
</comment>
<dbReference type="GO" id="GO:0016301">
    <property type="term" value="F:kinase activity"/>
    <property type="evidence" value="ECO:0007669"/>
    <property type="project" value="UniProtKB-KW"/>
</dbReference>
<evidence type="ECO:0000313" key="4">
    <source>
        <dbReference type="Proteomes" id="UP000318297"/>
    </source>
</evidence>